<dbReference type="Proteomes" id="UP001317001">
    <property type="component" value="Chromosome"/>
</dbReference>
<dbReference type="RefSeq" id="WP_257500085.1">
    <property type="nucleotide sequence ID" value="NZ_CP102382.1"/>
</dbReference>
<reference evidence="1 2" key="1">
    <citation type="submission" date="2022-08" db="EMBL/GenBank/DDBJ databases">
        <title>Myroides zhujiangensis sp. nov., a novel bacterium isolated from sediment in the Pearl River Estuary.</title>
        <authorList>
            <person name="Cui L."/>
        </authorList>
    </citation>
    <scope>NUCLEOTIDE SEQUENCE [LARGE SCALE GENOMIC DNA]</scope>
    <source>
        <strain evidence="1 2">SCSIO 72103</strain>
    </source>
</reference>
<proteinExistence type="predicted"/>
<accession>A0ABY5NUN5</accession>
<sequence length="181" mass="19673">MLNRLIIGRMFIKNGIAVIALHFFSFAVQAQSSVTLNVNLYPIQTLVVNAEQKSVDLSYNTREDYKNGVVSEQKDHLTIYSTGGFQVKVNAIAASATDKTFENIAVLPTSGSQPLSNSHAVYTQKNISETAQPIISATKGAINKNVNISYKGAANDTFADFANSNSVINKSYTIVYTIISQ</sequence>
<dbReference type="EMBL" id="CP102382">
    <property type="protein sequence ID" value="UUV22168.1"/>
    <property type="molecule type" value="Genomic_DNA"/>
</dbReference>
<organism evidence="1 2">
    <name type="scientific">Paenimyroides aestuarii</name>
    <dbReference type="NCBI Taxonomy" id="2968490"/>
    <lineage>
        <taxon>Bacteria</taxon>
        <taxon>Pseudomonadati</taxon>
        <taxon>Bacteroidota</taxon>
        <taxon>Flavobacteriia</taxon>
        <taxon>Flavobacteriales</taxon>
        <taxon>Flavobacteriaceae</taxon>
        <taxon>Paenimyroides</taxon>
    </lineage>
</organism>
<protein>
    <submittedName>
        <fullName evidence="1">Uncharacterized protein</fullName>
    </submittedName>
</protein>
<gene>
    <name evidence="1" type="ORF">NPX36_03790</name>
</gene>
<keyword evidence="2" id="KW-1185">Reference proteome</keyword>
<evidence type="ECO:0000313" key="1">
    <source>
        <dbReference type="EMBL" id="UUV22168.1"/>
    </source>
</evidence>
<name>A0ABY5NUN5_9FLAO</name>
<evidence type="ECO:0000313" key="2">
    <source>
        <dbReference type="Proteomes" id="UP001317001"/>
    </source>
</evidence>